<evidence type="ECO:0000313" key="4">
    <source>
        <dbReference type="EMBL" id="KAA2244800.1"/>
    </source>
</evidence>
<keyword evidence="5" id="KW-1185">Reference proteome</keyword>
<dbReference type="EMBL" id="VUOC01000001">
    <property type="protein sequence ID" value="KAA2244800.1"/>
    <property type="molecule type" value="Genomic_DNA"/>
</dbReference>
<dbReference type="PANTHER" id="PTHR10264:SF83">
    <property type="entry name" value="BLL5629 PROTEIN"/>
    <property type="match status" value="1"/>
</dbReference>
<dbReference type="InterPro" id="IPR036013">
    <property type="entry name" value="Band_7/SPFH_dom_sf"/>
</dbReference>
<accession>A0A5B2W203</accession>
<dbReference type="PANTHER" id="PTHR10264">
    <property type="entry name" value="BAND 7 PROTEIN-RELATED"/>
    <property type="match status" value="1"/>
</dbReference>
<evidence type="ECO:0000259" key="3">
    <source>
        <dbReference type="SMART" id="SM00244"/>
    </source>
</evidence>
<comment type="similarity">
    <text evidence="2">Belongs to the band 7/mec-2 family.</text>
</comment>
<dbReference type="SMART" id="SM00244">
    <property type="entry name" value="PHB"/>
    <property type="match status" value="1"/>
</dbReference>
<dbReference type="AlphaFoldDB" id="A0A5B2W203"/>
<dbReference type="Pfam" id="PF01145">
    <property type="entry name" value="Band_7"/>
    <property type="match status" value="1"/>
</dbReference>
<reference evidence="4 5" key="2">
    <citation type="submission" date="2019-09" db="EMBL/GenBank/DDBJ databases">
        <authorList>
            <person name="Jin C."/>
        </authorList>
    </citation>
    <scope>NUCLEOTIDE SEQUENCE [LARGE SCALE GENOMIC DNA]</scope>
    <source>
        <strain evidence="4 5">BN140078</strain>
    </source>
</reference>
<evidence type="ECO:0000256" key="1">
    <source>
        <dbReference type="ARBA" id="ARBA00004167"/>
    </source>
</evidence>
<dbReference type="InterPro" id="IPR043202">
    <property type="entry name" value="Band-7_stomatin-like"/>
</dbReference>
<dbReference type="CDD" id="cd13438">
    <property type="entry name" value="SPFH_eoslipins_u2"/>
    <property type="match status" value="1"/>
</dbReference>
<dbReference type="InterPro" id="IPR001972">
    <property type="entry name" value="Stomatin_HflK_fam"/>
</dbReference>
<dbReference type="Proteomes" id="UP000324611">
    <property type="component" value="Unassembled WGS sequence"/>
</dbReference>
<reference evidence="4 5" key="1">
    <citation type="submission" date="2019-09" db="EMBL/GenBank/DDBJ databases">
        <title>Chitinophaga ginsengihumi sp. nov., isolated from soil of ginseng rhizosphere.</title>
        <authorList>
            <person name="Lee J."/>
        </authorList>
    </citation>
    <scope>NUCLEOTIDE SEQUENCE [LARGE SCALE GENOMIC DNA]</scope>
    <source>
        <strain evidence="4 5">BN140078</strain>
    </source>
</reference>
<dbReference type="GO" id="GO:0005886">
    <property type="term" value="C:plasma membrane"/>
    <property type="evidence" value="ECO:0007669"/>
    <property type="project" value="InterPro"/>
</dbReference>
<evidence type="ECO:0000256" key="2">
    <source>
        <dbReference type="ARBA" id="ARBA00008164"/>
    </source>
</evidence>
<dbReference type="SUPFAM" id="SSF117892">
    <property type="entry name" value="Band 7/SPFH domain"/>
    <property type="match status" value="1"/>
</dbReference>
<sequence length="366" mass="42280">MKRVRINAHQTGLVFKRGAYQHMLTTGSYWLMPFETLEIYDMTQAFNATHQWNILLQDNVLRDRLHVIEVKDHEIVLQYEDGLLKKVLTAGRYAFWKGIINYTFTRADIGKAVITEPIDRTTLLNKQLAPFIRTFSVEHYEKAILLIDGKYAQTLASGIYYFWKNDIPVFVGKIDTRQLQVELNGQEILTKDKASLRINAWAQYRITDIEQALLQNKEHERQLYVIFQLTLREYIAGFDFDELLEKKDALAAYVLEAVKEKAAQLGIAVAGFGIRDIILPGDMKEIMNQVLMAEKKAQANIITRREETASTRSLLNTAKLMEDNSMLFKLKEMEYVEKIAERVNNISLNGNGVLIDQLRQIFVPVK</sequence>
<organism evidence="4 5">
    <name type="scientific">Chitinophaga agrisoli</name>
    <dbReference type="NCBI Taxonomy" id="2607653"/>
    <lineage>
        <taxon>Bacteria</taxon>
        <taxon>Pseudomonadati</taxon>
        <taxon>Bacteroidota</taxon>
        <taxon>Chitinophagia</taxon>
        <taxon>Chitinophagales</taxon>
        <taxon>Chitinophagaceae</taxon>
        <taxon>Chitinophaga</taxon>
    </lineage>
</organism>
<comment type="subcellular location">
    <subcellularLocation>
        <location evidence="1">Membrane</location>
        <topology evidence="1">Single-pass membrane protein</topology>
    </subcellularLocation>
</comment>
<name>A0A5B2W203_9BACT</name>
<gene>
    <name evidence="4" type="ORF">F0L74_02150</name>
</gene>
<evidence type="ECO:0000313" key="5">
    <source>
        <dbReference type="Proteomes" id="UP000324611"/>
    </source>
</evidence>
<feature type="domain" description="Band 7" evidence="3">
    <location>
        <begin position="132"/>
        <end position="291"/>
    </location>
</feature>
<dbReference type="InterPro" id="IPR001107">
    <property type="entry name" value="Band_7"/>
</dbReference>
<dbReference type="PRINTS" id="PR00721">
    <property type="entry name" value="STOMATIN"/>
</dbReference>
<proteinExistence type="inferred from homology"/>
<dbReference type="RefSeq" id="WP_149836196.1">
    <property type="nucleotide sequence ID" value="NZ_VUOC01000001.1"/>
</dbReference>
<dbReference type="Gene3D" id="3.30.479.30">
    <property type="entry name" value="Band 7 domain"/>
    <property type="match status" value="1"/>
</dbReference>
<comment type="caution">
    <text evidence="4">The sequence shown here is derived from an EMBL/GenBank/DDBJ whole genome shotgun (WGS) entry which is preliminary data.</text>
</comment>
<protein>
    <submittedName>
        <fullName evidence="4">Slipin family protein</fullName>
    </submittedName>
</protein>